<evidence type="ECO:0000313" key="1">
    <source>
        <dbReference type="EMBL" id="PKU79976.1"/>
    </source>
</evidence>
<reference evidence="1 2" key="2">
    <citation type="journal article" date="2017" name="Nature">
        <title>The Apostasia genome and the evolution of orchids.</title>
        <authorList>
            <person name="Zhang G.Q."/>
            <person name="Liu K.W."/>
            <person name="Li Z."/>
            <person name="Lohaus R."/>
            <person name="Hsiao Y.Y."/>
            <person name="Niu S.C."/>
            <person name="Wang J.Y."/>
            <person name="Lin Y.C."/>
            <person name="Xu Q."/>
            <person name="Chen L.J."/>
            <person name="Yoshida K."/>
            <person name="Fujiwara S."/>
            <person name="Wang Z.W."/>
            <person name="Zhang Y.Q."/>
            <person name="Mitsuda N."/>
            <person name="Wang M."/>
            <person name="Liu G.H."/>
            <person name="Pecoraro L."/>
            <person name="Huang H.X."/>
            <person name="Xiao X.J."/>
            <person name="Lin M."/>
            <person name="Wu X.Y."/>
            <person name="Wu W.L."/>
            <person name="Chen Y.Y."/>
            <person name="Chang S.B."/>
            <person name="Sakamoto S."/>
            <person name="Ohme-Takagi M."/>
            <person name="Yagi M."/>
            <person name="Zeng S.J."/>
            <person name="Shen C.Y."/>
            <person name="Yeh C.M."/>
            <person name="Luo Y.B."/>
            <person name="Tsai W.C."/>
            <person name="Van de Peer Y."/>
            <person name="Liu Z.J."/>
        </authorList>
    </citation>
    <scope>NUCLEOTIDE SEQUENCE [LARGE SCALE GENOMIC DNA]</scope>
    <source>
        <tissue evidence="1">The whole plant</tissue>
    </source>
</reference>
<organism evidence="1 2">
    <name type="scientific">Dendrobium catenatum</name>
    <dbReference type="NCBI Taxonomy" id="906689"/>
    <lineage>
        <taxon>Eukaryota</taxon>
        <taxon>Viridiplantae</taxon>
        <taxon>Streptophyta</taxon>
        <taxon>Embryophyta</taxon>
        <taxon>Tracheophyta</taxon>
        <taxon>Spermatophyta</taxon>
        <taxon>Magnoliopsida</taxon>
        <taxon>Liliopsida</taxon>
        <taxon>Asparagales</taxon>
        <taxon>Orchidaceae</taxon>
        <taxon>Epidendroideae</taxon>
        <taxon>Malaxideae</taxon>
        <taxon>Dendrobiinae</taxon>
        <taxon>Dendrobium</taxon>
    </lineage>
</organism>
<dbReference type="EMBL" id="KZ502395">
    <property type="protein sequence ID" value="PKU79976.1"/>
    <property type="molecule type" value="Genomic_DNA"/>
</dbReference>
<proteinExistence type="predicted"/>
<name>A0A2I0WWD5_9ASPA</name>
<evidence type="ECO:0000313" key="2">
    <source>
        <dbReference type="Proteomes" id="UP000233837"/>
    </source>
</evidence>
<gene>
    <name evidence="1" type="ORF">MA16_Dca014341</name>
</gene>
<accession>A0A2I0WWD5</accession>
<dbReference type="AlphaFoldDB" id="A0A2I0WWD5"/>
<keyword evidence="2" id="KW-1185">Reference proteome</keyword>
<sequence length="66" mass="7806">MKEEALEMTRENQLKIPAVAFVSCLAHIREQNQHLKEWLWKPRDDIDDADGVLYELEYGKHKIQLA</sequence>
<dbReference type="Proteomes" id="UP000233837">
    <property type="component" value="Unassembled WGS sequence"/>
</dbReference>
<protein>
    <submittedName>
        <fullName evidence="1">Uncharacterized protein</fullName>
    </submittedName>
</protein>
<reference evidence="1 2" key="1">
    <citation type="journal article" date="2016" name="Sci. Rep.">
        <title>The Dendrobium catenatum Lindl. genome sequence provides insights into polysaccharide synthase, floral development and adaptive evolution.</title>
        <authorList>
            <person name="Zhang G.Q."/>
            <person name="Xu Q."/>
            <person name="Bian C."/>
            <person name="Tsai W.C."/>
            <person name="Yeh C.M."/>
            <person name="Liu K.W."/>
            <person name="Yoshida K."/>
            <person name="Zhang L.S."/>
            <person name="Chang S.B."/>
            <person name="Chen F."/>
            <person name="Shi Y."/>
            <person name="Su Y.Y."/>
            <person name="Zhang Y.Q."/>
            <person name="Chen L.J."/>
            <person name="Yin Y."/>
            <person name="Lin M."/>
            <person name="Huang H."/>
            <person name="Deng H."/>
            <person name="Wang Z.W."/>
            <person name="Zhu S.L."/>
            <person name="Zhao X."/>
            <person name="Deng C."/>
            <person name="Niu S.C."/>
            <person name="Huang J."/>
            <person name="Wang M."/>
            <person name="Liu G.H."/>
            <person name="Yang H.J."/>
            <person name="Xiao X.J."/>
            <person name="Hsiao Y.Y."/>
            <person name="Wu W.L."/>
            <person name="Chen Y.Y."/>
            <person name="Mitsuda N."/>
            <person name="Ohme-Takagi M."/>
            <person name="Luo Y.B."/>
            <person name="Van de Peer Y."/>
            <person name="Liu Z.J."/>
        </authorList>
    </citation>
    <scope>NUCLEOTIDE SEQUENCE [LARGE SCALE GENOMIC DNA]</scope>
    <source>
        <tissue evidence="1">The whole plant</tissue>
    </source>
</reference>